<dbReference type="AlphaFoldDB" id="A0A9D1JP36"/>
<dbReference type="Gene3D" id="3.40.91.30">
    <property type="match status" value="1"/>
</dbReference>
<dbReference type="Proteomes" id="UP000823928">
    <property type="component" value="Unassembled WGS sequence"/>
</dbReference>
<keyword evidence="1" id="KW-0378">Hydrolase</keyword>
<protein>
    <submittedName>
        <fullName evidence="1">AlwI family type II restriction endonuclease</fullName>
    </submittedName>
</protein>
<dbReference type="SUPFAM" id="SSF52980">
    <property type="entry name" value="Restriction endonuclease-like"/>
    <property type="match status" value="1"/>
</dbReference>
<keyword evidence="1" id="KW-0255">Endonuclease</keyword>
<dbReference type="InterPro" id="IPR011335">
    <property type="entry name" value="Restrct_endonuc-II-like"/>
</dbReference>
<sequence length="519" mass="58670">MINTWWVTRPKRKLNAVPEVLATFAEVSLDDEWKGQRGMHLSLEEALEEANLKRKGERRDQTGGGARTYQAWISSLGLIFIQKSTKQLKLTLAGEAIMDGDSPVAVLKNQILKYQFPSSFSIGRGVDVAPRFKIRPFRFLLRMLMDKEVDGLSEEEIAKVVITNAENETDSCYKFVVDRLKAFRAYGDAGLDADFFKKYAPKTGKVNPAHPFSHLMDIANTVINWMEYTQLAQRDSEDKKLRVIPEKENEVVSILGSVPPFIDRPEEHEYFQRKYGLDPKHQKDTRNLTASRTITAKLIAEQKIKKAFIVESLKAPITKITVGLIDKIVEQTGIDGRLVEENLQRLYPHGAIGAFMTQYFDMATKGRDEATEFEKATVTIFNEVFGFNSKHVGPIGLTPDVLLLSDSDKYSAIIDNKAYSRYSISNDHHNRMIHNYIEGFKNYCDSPYPLAFFSYIAGGFGSNIDAQLMKIVNETGVNGSAVTVSSVIQMVEKQQAEPYSHAKIRELFSLNRQLVLSDL</sequence>
<organism evidence="1 2">
    <name type="scientific">Candidatus Scatousia excrementigallinarum</name>
    <dbReference type="NCBI Taxonomy" id="2840935"/>
    <lineage>
        <taxon>Bacteria</taxon>
        <taxon>Candidatus Scatousia</taxon>
    </lineage>
</organism>
<keyword evidence="1" id="KW-0540">Nuclease</keyword>
<evidence type="ECO:0000313" key="2">
    <source>
        <dbReference type="Proteomes" id="UP000823928"/>
    </source>
</evidence>
<accession>A0A9D1JP36</accession>
<reference evidence="1" key="1">
    <citation type="submission" date="2020-10" db="EMBL/GenBank/DDBJ databases">
        <authorList>
            <person name="Gilroy R."/>
        </authorList>
    </citation>
    <scope>NUCLEOTIDE SEQUENCE</scope>
    <source>
        <strain evidence="1">6276</strain>
    </source>
</reference>
<comment type="caution">
    <text evidence="1">The sequence shown here is derived from an EMBL/GenBank/DDBJ whole genome shotgun (WGS) entry which is preliminary data.</text>
</comment>
<name>A0A9D1JP36_9BACT</name>
<evidence type="ECO:0000313" key="1">
    <source>
        <dbReference type="EMBL" id="HIS36845.1"/>
    </source>
</evidence>
<dbReference type="GO" id="GO:0009036">
    <property type="term" value="F:type II site-specific deoxyribonuclease activity"/>
    <property type="evidence" value="ECO:0007669"/>
    <property type="project" value="InterPro"/>
</dbReference>
<dbReference type="GO" id="GO:0009307">
    <property type="term" value="P:DNA restriction-modification system"/>
    <property type="evidence" value="ECO:0007669"/>
    <property type="project" value="InterPro"/>
</dbReference>
<dbReference type="EMBL" id="DVIU01000188">
    <property type="protein sequence ID" value="HIS36845.1"/>
    <property type="molecule type" value="Genomic_DNA"/>
</dbReference>
<dbReference type="Pfam" id="PF09491">
    <property type="entry name" value="RE_AlwI"/>
    <property type="match status" value="1"/>
</dbReference>
<gene>
    <name evidence="1" type="ORF">IAC10_09515</name>
</gene>
<dbReference type="InterPro" id="IPR018573">
    <property type="entry name" value="Restrct_endonuc_II_AlwI"/>
</dbReference>
<proteinExistence type="predicted"/>
<reference evidence="1" key="2">
    <citation type="journal article" date="2021" name="PeerJ">
        <title>Extensive microbial diversity within the chicken gut microbiome revealed by metagenomics and culture.</title>
        <authorList>
            <person name="Gilroy R."/>
            <person name="Ravi A."/>
            <person name="Getino M."/>
            <person name="Pursley I."/>
            <person name="Horton D.L."/>
            <person name="Alikhan N.F."/>
            <person name="Baker D."/>
            <person name="Gharbi K."/>
            <person name="Hall N."/>
            <person name="Watson M."/>
            <person name="Adriaenssens E.M."/>
            <person name="Foster-Nyarko E."/>
            <person name="Jarju S."/>
            <person name="Secka A."/>
            <person name="Antonio M."/>
            <person name="Oren A."/>
            <person name="Chaudhuri R.R."/>
            <person name="La Ragione R."/>
            <person name="Hildebrand F."/>
            <person name="Pallen M.J."/>
        </authorList>
    </citation>
    <scope>NUCLEOTIDE SEQUENCE</scope>
    <source>
        <strain evidence="1">6276</strain>
    </source>
</reference>